<evidence type="ECO:0000256" key="5">
    <source>
        <dbReference type="ARBA" id="ARBA00023004"/>
    </source>
</evidence>
<feature type="domain" description="Nitrite/Sulfite reductase ferredoxin-like" evidence="7">
    <location>
        <begin position="19"/>
        <end position="78"/>
    </location>
</feature>
<dbReference type="GO" id="GO:0016491">
    <property type="term" value="F:oxidoreductase activity"/>
    <property type="evidence" value="ECO:0007669"/>
    <property type="project" value="UniProtKB-KW"/>
</dbReference>
<keyword evidence="5" id="KW-0408">Iron</keyword>
<dbReference type="SUPFAM" id="SSF55124">
    <property type="entry name" value="Nitrite/Sulfite reductase N-terminal domain-like"/>
    <property type="match status" value="2"/>
</dbReference>
<comment type="caution">
    <text evidence="8">The sequence shown here is derived from an EMBL/GenBank/DDBJ whole genome shotgun (WGS) entry which is preliminary data.</text>
</comment>
<reference evidence="8" key="1">
    <citation type="journal article" date="2014" name="Int. J. Syst. Evol. Microbiol.">
        <title>Complete genome sequence of Corynebacterium casei LMG S-19264T (=DSM 44701T), isolated from a smear-ripened cheese.</title>
        <authorList>
            <consortium name="US DOE Joint Genome Institute (JGI-PGF)"/>
            <person name="Walter F."/>
            <person name="Albersmeier A."/>
            <person name="Kalinowski J."/>
            <person name="Ruckert C."/>
        </authorList>
    </citation>
    <scope>NUCLEOTIDE SEQUENCE</scope>
    <source>
        <strain evidence="8">CGMCC 1.12160</strain>
    </source>
</reference>
<organism evidence="8 9">
    <name type="scientific">Ornithinimicrobium tianjinense</name>
    <dbReference type="NCBI Taxonomy" id="1195761"/>
    <lineage>
        <taxon>Bacteria</taxon>
        <taxon>Bacillati</taxon>
        <taxon>Actinomycetota</taxon>
        <taxon>Actinomycetes</taxon>
        <taxon>Micrococcales</taxon>
        <taxon>Ornithinimicrobiaceae</taxon>
        <taxon>Ornithinimicrobium</taxon>
    </lineage>
</organism>
<evidence type="ECO:0000256" key="2">
    <source>
        <dbReference type="ARBA" id="ARBA00022617"/>
    </source>
</evidence>
<keyword evidence="9" id="KW-1185">Reference proteome</keyword>
<dbReference type="AlphaFoldDB" id="A0A917F9V7"/>
<dbReference type="GO" id="GO:0051539">
    <property type="term" value="F:4 iron, 4 sulfur cluster binding"/>
    <property type="evidence" value="ECO:0007669"/>
    <property type="project" value="UniProtKB-KW"/>
</dbReference>
<evidence type="ECO:0000256" key="1">
    <source>
        <dbReference type="ARBA" id="ARBA00022485"/>
    </source>
</evidence>
<reference evidence="8" key="2">
    <citation type="submission" date="2020-09" db="EMBL/GenBank/DDBJ databases">
        <authorList>
            <person name="Sun Q."/>
            <person name="Zhou Y."/>
        </authorList>
    </citation>
    <scope>NUCLEOTIDE SEQUENCE</scope>
    <source>
        <strain evidence="8">CGMCC 1.12160</strain>
    </source>
</reference>
<keyword evidence="3" id="KW-0479">Metal-binding</keyword>
<keyword evidence="6" id="KW-0411">Iron-sulfur</keyword>
<dbReference type="InterPro" id="IPR051329">
    <property type="entry name" value="NIR_SIR_4Fe-4S"/>
</dbReference>
<dbReference type="GO" id="GO:0046872">
    <property type="term" value="F:metal ion binding"/>
    <property type="evidence" value="ECO:0007669"/>
    <property type="project" value="UniProtKB-KW"/>
</dbReference>
<dbReference type="PANTHER" id="PTHR32439">
    <property type="entry name" value="FERREDOXIN--NITRITE REDUCTASE, CHLOROPLASTIC"/>
    <property type="match status" value="1"/>
</dbReference>
<dbReference type="Pfam" id="PF03460">
    <property type="entry name" value="NIR_SIR_ferr"/>
    <property type="match status" value="1"/>
</dbReference>
<evidence type="ECO:0000256" key="3">
    <source>
        <dbReference type="ARBA" id="ARBA00022723"/>
    </source>
</evidence>
<keyword evidence="1" id="KW-0004">4Fe-4S</keyword>
<evidence type="ECO:0000313" key="9">
    <source>
        <dbReference type="Proteomes" id="UP000605670"/>
    </source>
</evidence>
<keyword evidence="2" id="KW-0349">Heme</keyword>
<dbReference type="InterPro" id="IPR045854">
    <property type="entry name" value="NO2/SO3_Rdtase_4Fe4S_sf"/>
</dbReference>
<evidence type="ECO:0000259" key="7">
    <source>
        <dbReference type="Pfam" id="PF03460"/>
    </source>
</evidence>
<dbReference type="Gene3D" id="3.30.413.10">
    <property type="entry name" value="Sulfite Reductase Hemoprotein, domain 1"/>
    <property type="match status" value="1"/>
</dbReference>
<dbReference type="InterPro" id="IPR036136">
    <property type="entry name" value="Nit/Sulf_reduc_fer-like_dom_sf"/>
</dbReference>
<dbReference type="PANTHER" id="PTHR32439:SF9">
    <property type="entry name" value="BLR3264 PROTEIN"/>
    <property type="match status" value="1"/>
</dbReference>
<evidence type="ECO:0000256" key="6">
    <source>
        <dbReference type="ARBA" id="ARBA00023014"/>
    </source>
</evidence>
<protein>
    <submittedName>
        <fullName evidence="8">Precorrin-3B synthase</fullName>
    </submittedName>
</protein>
<keyword evidence="4" id="KW-0560">Oxidoreductase</keyword>
<name>A0A917F9V7_9MICO</name>
<sequence>MTRGGADRCPGLSRPFVSGDGAIVRVRVPGGAVTTAALATLSRIAARHGGDPDLSVTSRGALQLRGLPDPLPAPLVDELVATGLFPSAAHELARNVLADPFDPVAAEVAAAYDALLLDDPLLGGLPGRFLVGVAGPAGWVLGAPLDVAWLPDEIRVAGHRAPCSADRAPAALAATGQAFLHVRAGDPGIWTVADLTADARAELLRLLSEELDLEPMAAVPAPSPPSPGVHGADDLLVGLPLGLLTPEQVRVLASVTEQVRVTPWRSVALTGGARYADQLASVGLLVDATSAATRVTACPGAPSCHRGRTPTVPFVREVLPRLVADGPRIHVVGCGRGCGRPAQDHVLVLEPEGPGAVLAADRTGRAGTAYPQEGGPR</sequence>
<gene>
    <name evidence="8" type="primary">cobG</name>
    <name evidence="8" type="ORF">GCM10011366_30600</name>
</gene>
<dbReference type="Gene3D" id="3.90.480.20">
    <property type="match status" value="1"/>
</dbReference>
<evidence type="ECO:0000313" key="8">
    <source>
        <dbReference type="EMBL" id="GGF60618.1"/>
    </source>
</evidence>
<dbReference type="Proteomes" id="UP000605670">
    <property type="component" value="Unassembled WGS sequence"/>
</dbReference>
<proteinExistence type="predicted"/>
<dbReference type="SUPFAM" id="SSF56014">
    <property type="entry name" value="Nitrite and sulphite reductase 4Fe-4S domain-like"/>
    <property type="match status" value="1"/>
</dbReference>
<dbReference type="EMBL" id="BMEM01000008">
    <property type="protein sequence ID" value="GGF60618.1"/>
    <property type="molecule type" value="Genomic_DNA"/>
</dbReference>
<dbReference type="InterPro" id="IPR005117">
    <property type="entry name" value="NiRdtase/SiRdtase_haem-b_fer"/>
</dbReference>
<evidence type="ECO:0000256" key="4">
    <source>
        <dbReference type="ARBA" id="ARBA00023002"/>
    </source>
</evidence>
<accession>A0A917F9V7</accession>